<evidence type="ECO:0000313" key="14">
    <source>
        <dbReference type="Proteomes" id="UP001370490"/>
    </source>
</evidence>
<dbReference type="SUPFAM" id="SSF50729">
    <property type="entry name" value="PH domain-like"/>
    <property type="match status" value="1"/>
</dbReference>
<feature type="compositionally biased region" description="Polar residues" evidence="10">
    <location>
        <begin position="244"/>
        <end position="261"/>
    </location>
</feature>
<gene>
    <name evidence="13" type="ORF">RJ641_008931</name>
</gene>
<dbReference type="AlphaFoldDB" id="A0AAN8UZC5"/>
<evidence type="ECO:0000256" key="5">
    <source>
        <dbReference type="ARBA" id="ARBA00022833"/>
    </source>
</evidence>
<evidence type="ECO:0000259" key="11">
    <source>
        <dbReference type="PROSITE" id="PS50003"/>
    </source>
</evidence>
<keyword evidence="6 8" id="KW-0040">ANK repeat</keyword>
<dbReference type="Pfam" id="PF12796">
    <property type="entry name" value="Ank_2"/>
    <property type="match status" value="1"/>
</dbReference>
<dbReference type="Gene3D" id="1.10.220.150">
    <property type="entry name" value="Arf GTPase activating protein"/>
    <property type="match status" value="1"/>
</dbReference>
<evidence type="ECO:0000256" key="9">
    <source>
        <dbReference type="PROSITE-ProRule" id="PRU00288"/>
    </source>
</evidence>
<dbReference type="InterPro" id="IPR027267">
    <property type="entry name" value="AH/BAR_dom_sf"/>
</dbReference>
<keyword evidence="4 9" id="KW-0863">Zinc-finger</keyword>
<dbReference type="Pfam" id="PF16746">
    <property type="entry name" value="BAR_3"/>
    <property type="match status" value="1"/>
</dbReference>
<keyword evidence="5" id="KW-0862">Zinc</keyword>
<dbReference type="Pfam" id="PF01412">
    <property type="entry name" value="ArfGap"/>
    <property type="match status" value="1"/>
</dbReference>
<reference evidence="13 14" key="1">
    <citation type="submission" date="2023-12" db="EMBL/GenBank/DDBJ databases">
        <title>A high-quality genome assembly for Dillenia turbinata (Dilleniales).</title>
        <authorList>
            <person name="Chanderbali A."/>
        </authorList>
    </citation>
    <scope>NUCLEOTIDE SEQUENCE [LARGE SCALE GENOMIC DNA]</scope>
    <source>
        <strain evidence="13">LSX21</strain>
        <tissue evidence="13">Leaf</tissue>
    </source>
</reference>
<accession>A0AAN8UZC5</accession>
<evidence type="ECO:0000256" key="2">
    <source>
        <dbReference type="ARBA" id="ARBA00022723"/>
    </source>
</evidence>
<dbReference type="SMART" id="SM00248">
    <property type="entry name" value="ANK"/>
    <property type="match status" value="2"/>
</dbReference>
<dbReference type="SUPFAM" id="SSF103657">
    <property type="entry name" value="BAR/IMD domain-like"/>
    <property type="match status" value="1"/>
</dbReference>
<dbReference type="CDD" id="cd07606">
    <property type="entry name" value="BAR_SFC_plant"/>
    <property type="match status" value="1"/>
</dbReference>
<feature type="repeat" description="ANK" evidence="8">
    <location>
        <begin position="702"/>
        <end position="734"/>
    </location>
</feature>
<dbReference type="GO" id="GO:0005096">
    <property type="term" value="F:GTPase activator activity"/>
    <property type="evidence" value="ECO:0007669"/>
    <property type="project" value="UniProtKB-KW"/>
</dbReference>
<dbReference type="EMBL" id="JBAMMX010000016">
    <property type="protein sequence ID" value="KAK6924605.1"/>
    <property type="molecule type" value="Genomic_DNA"/>
</dbReference>
<dbReference type="InterPro" id="IPR001164">
    <property type="entry name" value="ArfGAP_dom"/>
</dbReference>
<dbReference type="PRINTS" id="PR00405">
    <property type="entry name" value="REVINTRACTNG"/>
</dbReference>
<keyword evidence="2" id="KW-0479">Metal-binding</keyword>
<comment type="caution">
    <text evidence="13">The sequence shown here is derived from an EMBL/GenBank/DDBJ whole genome shotgun (WGS) entry which is preliminary data.</text>
</comment>
<dbReference type="Gene3D" id="1.25.40.20">
    <property type="entry name" value="Ankyrin repeat-containing domain"/>
    <property type="match status" value="1"/>
</dbReference>
<dbReference type="InterPro" id="IPR045258">
    <property type="entry name" value="ACAP1/2/3-like"/>
</dbReference>
<dbReference type="PROSITE" id="PS50003">
    <property type="entry name" value="PH_DOMAIN"/>
    <property type="match status" value="1"/>
</dbReference>
<dbReference type="InterPro" id="IPR036770">
    <property type="entry name" value="Ankyrin_rpt-contain_sf"/>
</dbReference>
<dbReference type="PANTHER" id="PTHR23180:SF160">
    <property type="entry name" value="ADP-RIBOSYLATION FACTOR GTPASE-ACTIVATING PROTEIN EFFECTOR PROTEIN 1"/>
    <property type="match status" value="1"/>
</dbReference>
<feature type="region of interest" description="Disordered" evidence="10">
    <location>
        <begin position="763"/>
        <end position="800"/>
    </location>
</feature>
<dbReference type="InterPro" id="IPR035670">
    <property type="entry name" value="AGD1/2/3/4_BAR_plant"/>
</dbReference>
<keyword evidence="3" id="KW-0677">Repeat</keyword>
<evidence type="ECO:0000256" key="6">
    <source>
        <dbReference type="ARBA" id="ARBA00023043"/>
    </source>
</evidence>
<dbReference type="SMART" id="SM00233">
    <property type="entry name" value="PH"/>
    <property type="match status" value="1"/>
</dbReference>
<dbReference type="Pfam" id="PF00169">
    <property type="entry name" value="PH"/>
    <property type="match status" value="1"/>
</dbReference>
<dbReference type="InterPro" id="IPR037278">
    <property type="entry name" value="ARFGAP/RecO"/>
</dbReference>
<evidence type="ECO:0000256" key="7">
    <source>
        <dbReference type="ARBA" id="ARBA00023054"/>
    </source>
</evidence>
<dbReference type="SMART" id="SM00105">
    <property type="entry name" value="ArfGap"/>
    <property type="match status" value="1"/>
</dbReference>
<dbReference type="InterPro" id="IPR004148">
    <property type="entry name" value="BAR_dom"/>
</dbReference>
<dbReference type="FunFam" id="1.10.220.150:FF:000019">
    <property type="entry name" value="ADP-ribosylation factor GTPase-activating protein AGD1"/>
    <property type="match status" value="1"/>
</dbReference>
<name>A0AAN8UZC5_9MAGN</name>
<dbReference type="PROSITE" id="PS50115">
    <property type="entry name" value="ARFGAP"/>
    <property type="match status" value="1"/>
</dbReference>
<dbReference type="GO" id="GO:0008270">
    <property type="term" value="F:zinc ion binding"/>
    <property type="evidence" value="ECO:0007669"/>
    <property type="project" value="UniProtKB-KW"/>
</dbReference>
<keyword evidence="1" id="KW-0343">GTPase activation</keyword>
<keyword evidence="14" id="KW-1185">Reference proteome</keyword>
<protein>
    <submittedName>
        <fullName evidence="13">Ankyrin repeat</fullName>
    </submittedName>
</protein>
<evidence type="ECO:0000259" key="12">
    <source>
        <dbReference type="PROSITE" id="PS50115"/>
    </source>
</evidence>
<evidence type="ECO:0000256" key="8">
    <source>
        <dbReference type="PROSITE-ProRule" id="PRU00023"/>
    </source>
</evidence>
<dbReference type="InterPro" id="IPR001849">
    <property type="entry name" value="PH_domain"/>
</dbReference>
<dbReference type="PROSITE" id="PS50297">
    <property type="entry name" value="ANK_REP_REGION"/>
    <property type="match status" value="1"/>
</dbReference>
<dbReference type="PANTHER" id="PTHR23180">
    <property type="entry name" value="CENTAURIN/ARF"/>
    <property type="match status" value="1"/>
</dbReference>
<dbReference type="Gene3D" id="1.20.1270.60">
    <property type="entry name" value="Arfaptin homology (AH) domain/BAR domain"/>
    <property type="match status" value="1"/>
</dbReference>
<proteinExistence type="predicted"/>
<feature type="region of interest" description="Disordered" evidence="10">
    <location>
        <begin position="241"/>
        <end position="261"/>
    </location>
</feature>
<keyword evidence="7" id="KW-0175">Coiled coil</keyword>
<dbReference type="CDD" id="cd13250">
    <property type="entry name" value="PH_ACAP"/>
    <property type="match status" value="1"/>
</dbReference>
<dbReference type="GO" id="GO:0005737">
    <property type="term" value="C:cytoplasm"/>
    <property type="evidence" value="ECO:0007669"/>
    <property type="project" value="InterPro"/>
</dbReference>
<dbReference type="CDD" id="cd08204">
    <property type="entry name" value="ArfGap"/>
    <property type="match status" value="1"/>
</dbReference>
<dbReference type="PROSITE" id="PS50088">
    <property type="entry name" value="ANK_REPEAT"/>
    <property type="match status" value="1"/>
</dbReference>
<dbReference type="SUPFAM" id="SSF57863">
    <property type="entry name" value="ArfGap/RecO-like zinc finger"/>
    <property type="match status" value="1"/>
</dbReference>
<dbReference type="InterPro" id="IPR038508">
    <property type="entry name" value="ArfGAP_dom_sf"/>
</dbReference>
<evidence type="ECO:0000313" key="13">
    <source>
        <dbReference type="EMBL" id="KAK6924605.1"/>
    </source>
</evidence>
<dbReference type="Gene3D" id="2.30.29.30">
    <property type="entry name" value="Pleckstrin-homology domain (PH domain)/Phosphotyrosine-binding domain (PTB)"/>
    <property type="match status" value="1"/>
</dbReference>
<evidence type="ECO:0000256" key="10">
    <source>
        <dbReference type="SAM" id="MobiDB-lite"/>
    </source>
</evidence>
<dbReference type="SMART" id="SM00721">
    <property type="entry name" value="BAR"/>
    <property type="match status" value="1"/>
</dbReference>
<dbReference type="InterPro" id="IPR011993">
    <property type="entry name" value="PH-like_dom_sf"/>
</dbReference>
<dbReference type="SUPFAM" id="SSF48403">
    <property type="entry name" value="Ankyrin repeat"/>
    <property type="match status" value="1"/>
</dbReference>
<feature type="domain" description="PH" evidence="11">
    <location>
        <begin position="282"/>
        <end position="420"/>
    </location>
</feature>
<dbReference type="InterPro" id="IPR002110">
    <property type="entry name" value="Ankyrin_rpt"/>
</dbReference>
<feature type="compositionally biased region" description="Polar residues" evidence="10">
    <location>
        <begin position="782"/>
        <end position="800"/>
    </location>
</feature>
<sequence length="800" mass="89950">MGLTIIHCLEESAELLRERSHKFCKGCRKYTEGLGEGYDVDIAFASALENFAGGYNDPLAVAIGGHVMNKFTLVLREIATYKEVLRTQVEILLNDRLQQFVNVDMHDVKEARKRFDKASVAYDQAREKFLSLRKSTKTDVAAAFEEELHIARSTFEQARFNLVSAITTVESKKRFEFVEAVAGTVDAHLRYFRQGYELLQQMQPFINKVLSHVQKSRESSNYEQASLNEKMIEYQRQVDRESRQSVNGSHMSSPTDTIQPFARTSNNVMDAVMQSAVNGKVEIIRQGYLSKRSSNLRGDWKRRFFVLDSRGMLYYYRKQKGRSPVSGSPSHHGQTCSSTETGSGLLSRWLSSHYHGGIHDDKMGAHHAVNLLTSTIKADADQSDLRFCFRIITPSRCYTLQAESALDQIDWIEKITGVIASLLSSQALEKPLYASSMGIGDVQAVCEIDFAPNQRHTSKRPVNPLRSSRSLELHRHFAESEKPIEVLQKVCGNDKCADCGAPQPDWASLNLGVLICIECSGVHRNLGVHISKVRSLTLDVKAWEPSVILLFQSLGNNFANTVWEELLHSTDESSTPKKLFLLSKPCKDDPISVKELYIHAKYAEKHFVRKIKDDRNHISVARQMWDSVQANDKKALYRLIISSGADLNSVCSQIALPAKMVQLQEQGRHDQGSDCLVNDYSKKSPQNQSMACENQPMEESIDGCSLLHLACQTADIGMIELLLQYGININTSDSRRQTPLRHCMIREKTAFVKLLLSRGAELEPVDKEGTSSPQIAPPSDCDTANITTQTSRRTFTENPD</sequence>
<feature type="non-terminal residue" evidence="13">
    <location>
        <position position="800"/>
    </location>
</feature>
<evidence type="ECO:0000256" key="4">
    <source>
        <dbReference type="ARBA" id="ARBA00022771"/>
    </source>
</evidence>
<organism evidence="13 14">
    <name type="scientific">Dillenia turbinata</name>
    <dbReference type="NCBI Taxonomy" id="194707"/>
    <lineage>
        <taxon>Eukaryota</taxon>
        <taxon>Viridiplantae</taxon>
        <taxon>Streptophyta</taxon>
        <taxon>Embryophyta</taxon>
        <taxon>Tracheophyta</taxon>
        <taxon>Spermatophyta</taxon>
        <taxon>Magnoliopsida</taxon>
        <taxon>eudicotyledons</taxon>
        <taxon>Gunneridae</taxon>
        <taxon>Pentapetalae</taxon>
        <taxon>Dilleniales</taxon>
        <taxon>Dilleniaceae</taxon>
        <taxon>Dillenia</taxon>
    </lineage>
</organism>
<feature type="domain" description="Arf-GAP" evidence="12">
    <location>
        <begin position="481"/>
        <end position="615"/>
    </location>
</feature>
<evidence type="ECO:0000256" key="1">
    <source>
        <dbReference type="ARBA" id="ARBA00022468"/>
    </source>
</evidence>
<evidence type="ECO:0000256" key="3">
    <source>
        <dbReference type="ARBA" id="ARBA00022737"/>
    </source>
</evidence>
<dbReference type="Proteomes" id="UP001370490">
    <property type="component" value="Unassembled WGS sequence"/>
</dbReference>